<keyword evidence="5" id="KW-1185">Reference proteome</keyword>
<evidence type="ECO:0000313" key="5">
    <source>
        <dbReference type="Proteomes" id="UP000479710"/>
    </source>
</evidence>
<comment type="caution">
    <text evidence="4">The sequence shown here is derived from an EMBL/GenBank/DDBJ whole genome shotgun (WGS) entry which is preliminary data.</text>
</comment>
<proteinExistence type="inferred from homology"/>
<dbReference type="Gene3D" id="3.40.50.200">
    <property type="entry name" value="Peptidase S8/S53 domain"/>
    <property type="match status" value="1"/>
</dbReference>
<dbReference type="PANTHER" id="PTHR10795">
    <property type="entry name" value="PROPROTEIN CONVERTASE SUBTILISIN/KEXIN"/>
    <property type="match status" value="1"/>
</dbReference>
<accession>A0A6G1DT95</accession>
<evidence type="ECO:0008006" key="6">
    <source>
        <dbReference type="Google" id="ProtNLM"/>
    </source>
</evidence>
<dbReference type="OrthoDB" id="206201at2759"/>
<dbReference type="GO" id="GO:0004252">
    <property type="term" value="F:serine-type endopeptidase activity"/>
    <property type="evidence" value="ECO:0007669"/>
    <property type="project" value="InterPro"/>
</dbReference>
<sequence length="225" mass="23413">MALADGVDILSRPRSQPSRGASSSAPRPATMARYRGRSPTTRNGILTVGASSQRSPHSTTIPAFSSRGPSRKNGGVLKPDIVGPGVDILAAVPLSAHGASFASHVHVNAAPQRNSSIAKKSASDGPTWSAAAITTVITTTADASDIHGTPLTDEAGRPASYFAMGAGQVNPAKAIDPGLVYDISPEEYIPYLCGVYYTNDQVNRIIYPAPAVNCAEMEKTPSRKT</sequence>
<dbReference type="Proteomes" id="UP000479710">
    <property type="component" value="Unassembled WGS sequence"/>
</dbReference>
<feature type="compositionally biased region" description="Polar residues" evidence="3">
    <location>
        <begin position="38"/>
        <end position="63"/>
    </location>
</feature>
<name>A0A6G1DT95_9ORYZ</name>
<feature type="compositionally biased region" description="Low complexity" evidence="3">
    <location>
        <begin position="12"/>
        <end position="29"/>
    </location>
</feature>
<dbReference type="InterPro" id="IPR036852">
    <property type="entry name" value="Peptidase_S8/S53_dom_sf"/>
</dbReference>
<gene>
    <name evidence="4" type="ORF">E2562_039173</name>
</gene>
<keyword evidence="2" id="KW-0732">Signal</keyword>
<reference evidence="4 5" key="1">
    <citation type="submission" date="2019-11" db="EMBL/GenBank/DDBJ databases">
        <title>Whole genome sequence of Oryza granulata.</title>
        <authorList>
            <person name="Li W."/>
        </authorList>
    </citation>
    <scope>NUCLEOTIDE SEQUENCE [LARGE SCALE GENOMIC DNA]</scope>
    <source>
        <strain evidence="5">cv. Menghai</strain>
        <tissue evidence="4">Leaf</tissue>
    </source>
</reference>
<comment type="similarity">
    <text evidence="1">Belongs to the peptidase S8 family.</text>
</comment>
<feature type="region of interest" description="Disordered" evidence="3">
    <location>
        <begin position="1"/>
        <end position="76"/>
    </location>
</feature>
<evidence type="ECO:0000256" key="2">
    <source>
        <dbReference type="ARBA" id="ARBA00022729"/>
    </source>
</evidence>
<dbReference type="GO" id="GO:0006508">
    <property type="term" value="P:proteolysis"/>
    <property type="evidence" value="ECO:0007669"/>
    <property type="project" value="InterPro"/>
</dbReference>
<protein>
    <recommendedName>
        <fullName evidence="6">Peptidase S8/S53 domain-containing protein</fullName>
    </recommendedName>
</protein>
<evidence type="ECO:0000313" key="4">
    <source>
        <dbReference type="EMBL" id="KAF0915848.1"/>
    </source>
</evidence>
<dbReference type="SUPFAM" id="SSF52743">
    <property type="entry name" value="Subtilisin-like"/>
    <property type="match status" value="1"/>
</dbReference>
<organism evidence="4 5">
    <name type="scientific">Oryza meyeriana var. granulata</name>
    <dbReference type="NCBI Taxonomy" id="110450"/>
    <lineage>
        <taxon>Eukaryota</taxon>
        <taxon>Viridiplantae</taxon>
        <taxon>Streptophyta</taxon>
        <taxon>Embryophyta</taxon>
        <taxon>Tracheophyta</taxon>
        <taxon>Spermatophyta</taxon>
        <taxon>Magnoliopsida</taxon>
        <taxon>Liliopsida</taxon>
        <taxon>Poales</taxon>
        <taxon>Poaceae</taxon>
        <taxon>BOP clade</taxon>
        <taxon>Oryzoideae</taxon>
        <taxon>Oryzeae</taxon>
        <taxon>Oryzinae</taxon>
        <taxon>Oryza</taxon>
        <taxon>Oryza meyeriana</taxon>
    </lineage>
</organism>
<dbReference type="AlphaFoldDB" id="A0A6G1DT95"/>
<dbReference type="EMBL" id="SPHZ02000006">
    <property type="protein sequence ID" value="KAF0915848.1"/>
    <property type="molecule type" value="Genomic_DNA"/>
</dbReference>
<evidence type="ECO:0000256" key="1">
    <source>
        <dbReference type="ARBA" id="ARBA00011073"/>
    </source>
</evidence>
<evidence type="ECO:0000256" key="3">
    <source>
        <dbReference type="SAM" id="MobiDB-lite"/>
    </source>
</evidence>
<dbReference type="InterPro" id="IPR045051">
    <property type="entry name" value="SBT"/>
</dbReference>